<dbReference type="GO" id="GO:0016746">
    <property type="term" value="F:acyltransferase activity"/>
    <property type="evidence" value="ECO:0007669"/>
    <property type="project" value="UniProtKB-KW"/>
</dbReference>
<dbReference type="InterPro" id="IPR005543">
    <property type="entry name" value="PASTA_dom"/>
</dbReference>
<dbReference type="SUPFAM" id="SSF54184">
    <property type="entry name" value="Penicillin-binding protein 2x (pbp-2x), c-terminal domain"/>
    <property type="match status" value="2"/>
</dbReference>
<dbReference type="SMART" id="SM00740">
    <property type="entry name" value="PASTA"/>
    <property type="match status" value="1"/>
</dbReference>
<organism evidence="6 7">
    <name type="scientific">Streptococcus porcorum</name>
    <dbReference type="NCBI Taxonomy" id="701526"/>
    <lineage>
        <taxon>Bacteria</taxon>
        <taxon>Bacillati</taxon>
        <taxon>Bacillota</taxon>
        <taxon>Bacilli</taxon>
        <taxon>Lactobacillales</taxon>
        <taxon>Streptococcaceae</taxon>
        <taxon>Streptococcus</taxon>
    </lineage>
</organism>
<evidence type="ECO:0000256" key="1">
    <source>
        <dbReference type="ARBA" id="ARBA00004162"/>
    </source>
</evidence>
<accession>A0ABV2JJ91</accession>
<comment type="caution">
    <text evidence="6">The sequence shown here is derived from an EMBL/GenBank/DDBJ whole genome shotgun (WGS) entry which is preliminary data.</text>
</comment>
<keyword evidence="7" id="KW-1185">Reference proteome</keyword>
<dbReference type="PROSITE" id="PS51178">
    <property type="entry name" value="PASTA"/>
    <property type="match status" value="2"/>
</dbReference>
<feature type="transmembrane region" description="Helical" evidence="4">
    <location>
        <begin position="29"/>
        <end position="50"/>
    </location>
</feature>
<keyword evidence="4" id="KW-0812">Transmembrane</keyword>
<protein>
    <submittedName>
        <fullName evidence="6">Penicillin-binding protein 2X</fullName>
        <ecNumber evidence="6">2.3.2.-</ecNumber>
    </submittedName>
</protein>
<dbReference type="SUPFAM" id="SSF56601">
    <property type="entry name" value="beta-lactamase/transpeptidase-like"/>
    <property type="match status" value="1"/>
</dbReference>
<evidence type="ECO:0000259" key="5">
    <source>
        <dbReference type="PROSITE" id="PS51178"/>
    </source>
</evidence>
<dbReference type="Pfam" id="PF00905">
    <property type="entry name" value="Transpeptidase"/>
    <property type="match status" value="1"/>
</dbReference>
<comment type="subcellular location">
    <subcellularLocation>
        <location evidence="1">Cell membrane</location>
        <topology evidence="1">Single-pass membrane protein</topology>
    </subcellularLocation>
</comment>
<proteinExistence type="inferred from homology"/>
<dbReference type="InterPro" id="IPR050515">
    <property type="entry name" value="Beta-lactam/transpept"/>
</dbReference>
<dbReference type="InterPro" id="IPR005311">
    <property type="entry name" value="PBP_dimer"/>
</dbReference>
<dbReference type="PANTHER" id="PTHR30627:SF26">
    <property type="entry name" value="PENICILLIN-BINDING PROTEIN 2B"/>
    <property type="match status" value="1"/>
</dbReference>
<evidence type="ECO:0000256" key="3">
    <source>
        <dbReference type="ARBA" id="ARBA00023136"/>
    </source>
</evidence>
<sequence>MRRLKKYFLDFSVKNRRQPARNREQVGKYLIYLSVIILFVFIVNFAIIIGTDTKFGVDLSKGAQAVYQTTRTVQAKRGTIYDRSGNPIAEDSTTYSVYAIIDKAYVSALKEKLYVQASQYDTVASIFKQYLDIEEDYVRSQLSQNNLTQVSFGNKGSNITYSTMKEMSDALEKAGIKGVAFDTSPGRMYPNGMFASDFIGLAQLQENEDGSKSLVGSTGLEASMDSILSGTDGQVTYQKDKNGNTLLGTAKTVQKVVDGKDIYTTISAPIQTYLETQMDVFQEKSNGKQASATLVNAKTGEILATTQRPSFNSDTKEGLDREDFTWQSQLYQTNYEPGSTLKVMLLASAINEGVFNPNEVFNNASLTIADATIKDWSVNKGISTGEYMTYAQGFAFSSNVGMTKLEQAMGNDKWLTYLAKFKFGFSTRFGMGGEAYGLLPSDNYVSIAMSAFGQAIATTQVQMLRAFTAFSNDGVMLEPKFISKIYDPNTNTTRAAQKEIVGNPVPAEAVSETLQYMVTVGTYPTYGTLQVDGVPIIQVGNESVAVKSGTAEIAAEDGSGYLKGKNDNIFSVVAMVPSDEPDFIMYATVQQPETWTEMFWQDVVNPVLEEAMLMKDSLQEPVATPKAEQTSYQLKDYIGENPGDVADELRRNLVQPIVLGTGTKISKISEEAGTNLPENKQILILSNTLTTLPDMYGWTKQNVETFAKWTGIDIKIKGSSGRVIKQSKDTGTKIKDLKNLTITLGE</sequence>
<evidence type="ECO:0000256" key="2">
    <source>
        <dbReference type="ARBA" id="ARBA00007171"/>
    </source>
</evidence>
<dbReference type="PANTHER" id="PTHR30627">
    <property type="entry name" value="PEPTIDOGLYCAN D,D-TRANSPEPTIDASE"/>
    <property type="match status" value="1"/>
</dbReference>
<dbReference type="Gene3D" id="3.90.1310.10">
    <property type="entry name" value="Penicillin-binding protein 2a (Domain 2)"/>
    <property type="match status" value="1"/>
</dbReference>
<evidence type="ECO:0000313" key="7">
    <source>
        <dbReference type="Proteomes" id="UP001549037"/>
    </source>
</evidence>
<keyword evidence="6" id="KW-0012">Acyltransferase</keyword>
<feature type="domain" description="PASTA" evidence="5">
    <location>
        <begin position="690"/>
        <end position="746"/>
    </location>
</feature>
<name>A0ABV2JJ91_9STRE</name>
<dbReference type="RefSeq" id="WP_354369455.1">
    <property type="nucleotide sequence ID" value="NZ_JBEPLN010000026.1"/>
</dbReference>
<dbReference type="EC" id="2.3.2.-" evidence="6"/>
<dbReference type="CDD" id="cd06576">
    <property type="entry name" value="PASTA_Pbp2x-like_1"/>
    <property type="match status" value="1"/>
</dbReference>
<comment type="similarity">
    <text evidence="2">Belongs to the transpeptidase family.</text>
</comment>
<dbReference type="Pfam" id="PF03717">
    <property type="entry name" value="PBP_dimer"/>
    <property type="match status" value="1"/>
</dbReference>
<evidence type="ECO:0000256" key="4">
    <source>
        <dbReference type="SAM" id="Phobius"/>
    </source>
</evidence>
<dbReference type="InterPro" id="IPR036138">
    <property type="entry name" value="PBP_dimer_sf"/>
</dbReference>
<evidence type="ECO:0000313" key="6">
    <source>
        <dbReference type="EMBL" id="MET3634801.1"/>
    </source>
</evidence>
<dbReference type="Gene3D" id="3.30.70.2110">
    <property type="match status" value="1"/>
</dbReference>
<dbReference type="InterPro" id="IPR053467">
    <property type="entry name" value="PbpX"/>
</dbReference>
<dbReference type="NCBIfam" id="NF038271">
    <property type="entry name" value="strep_PBP2X"/>
    <property type="match status" value="1"/>
</dbReference>
<keyword evidence="3 4" id="KW-0472">Membrane</keyword>
<dbReference type="Pfam" id="PF03793">
    <property type="entry name" value="PASTA"/>
    <property type="match status" value="2"/>
</dbReference>
<dbReference type="Proteomes" id="UP001549037">
    <property type="component" value="Unassembled WGS sequence"/>
</dbReference>
<gene>
    <name evidence="6" type="ORF">ABID28_001460</name>
</gene>
<reference evidence="6 7" key="1">
    <citation type="submission" date="2024-06" db="EMBL/GenBank/DDBJ databases">
        <title>Genomic Encyclopedia of Type Strains, Phase IV (KMG-IV): sequencing the most valuable type-strain genomes for metagenomic binning, comparative biology and taxonomic classification.</title>
        <authorList>
            <person name="Goeker M."/>
        </authorList>
    </citation>
    <scope>NUCLEOTIDE SEQUENCE [LARGE SCALE GENOMIC DNA]</scope>
    <source>
        <strain evidence="6 7">DSM 28302</strain>
    </source>
</reference>
<dbReference type="Gene3D" id="2.20.70.70">
    <property type="match status" value="2"/>
</dbReference>
<keyword evidence="6" id="KW-0808">Transferase</keyword>
<dbReference type="InterPro" id="IPR001460">
    <property type="entry name" value="PCN-bd_Tpept"/>
</dbReference>
<feature type="domain" description="PASTA" evidence="5">
    <location>
        <begin position="628"/>
        <end position="687"/>
    </location>
</feature>
<dbReference type="Gene3D" id="3.40.710.10">
    <property type="entry name" value="DD-peptidase/beta-lactamase superfamily"/>
    <property type="match status" value="1"/>
</dbReference>
<dbReference type="EMBL" id="JBEPLN010000026">
    <property type="protein sequence ID" value="MET3634801.1"/>
    <property type="molecule type" value="Genomic_DNA"/>
</dbReference>
<dbReference type="InterPro" id="IPR012338">
    <property type="entry name" value="Beta-lactam/transpept-like"/>
</dbReference>
<keyword evidence="4" id="KW-1133">Transmembrane helix</keyword>
<dbReference type="CDD" id="cd06575">
    <property type="entry name" value="PASTA_Pbp2x-like_2"/>
    <property type="match status" value="1"/>
</dbReference>
<dbReference type="SUPFAM" id="SSF56519">
    <property type="entry name" value="Penicillin binding protein dimerisation domain"/>
    <property type="match status" value="1"/>
</dbReference>